<reference evidence="1 2" key="1">
    <citation type="journal article" date="2007" name="DNA Res.">
        <title>Complete genomic structure of the bloom-forming toxic cyanobacterium Microcystis aeruginosa NIES-843.</title>
        <authorList>
            <person name="Kaneko T."/>
            <person name="Nakajima N."/>
            <person name="Okamoto S."/>
            <person name="Suzuki I."/>
            <person name="Tanabe Y."/>
            <person name="Tamaoki M."/>
            <person name="Nakamura Y."/>
            <person name="Kasai F."/>
            <person name="Watanabe A."/>
            <person name="Kawashima K."/>
            <person name="Kishida Y."/>
            <person name="Ono A."/>
            <person name="Shimizu Y."/>
            <person name="Takahashi C."/>
            <person name="Minami C."/>
            <person name="Fujishiro T."/>
            <person name="Kohara M."/>
            <person name="Katoh M."/>
            <person name="Nakazaki N."/>
            <person name="Nakayama S."/>
            <person name="Yamada M."/>
            <person name="Tabata S."/>
            <person name="Watanabe M.M."/>
        </authorList>
    </citation>
    <scope>NUCLEOTIDE SEQUENCE [LARGE SCALE GENOMIC DNA]</scope>
    <source>
        <strain evidence="2">NIES-843 / IAM M-247</strain>
    </source>
</reference>
<dbReference type="PaxDb" id="449447-MAE_53750"/>
<dbReference type="EMBL" id="AP009552">
    <property type="protein sequence ID" value="BAG05197.1"/>
    <property type="molecule type" value="Genomic_DNA"/>
</dbReference>
<proteinExistence type="predicted"/>
<dbReference type="Proteomes" id="UP000001510">
    <property type="component" value="Chromosome"/>
</dbReference>
<name>B0JYF9_MICAN</name>
<dbReference type="AlphaFoldDB" id="B0JYF9"/>
<gene>
    <name evidence="1" type="ordered locus">MAE_53750</name>
</gene>
<evidence type="ECO:0000313" key="2">
    <source>
        <dbReference type="Proteomes" id="UP000001510"/>
    </source>
</evidence>
<dbReference type="KEGG" id="mar:MAE_53750"/>
<accession>B0JYF9</accession>
<keyword evidence="2" id="KW-1185">Reference proteome</keyword>
<organism evidence="1 2">
    <name type="scientific">Microcystis aeruginosa (strain NIES-843 / IAM M-2473)</name>
    <dbReference type="NCBI Taxonomy" id="449447"/>
    <lineage>
        <taxon>Bacteria</taxon>
        <taxon>Bacillati</taxon>
        <taxon>Cyanobacteriota</taxon>
        <taxon>Cyanophyceae</taxon>
        <taxon>Oscillatoriophycideae</taxon>
        <taxon>Chroococcales</taxon>
        <taxon>Microcystaceae</taxon>
        <taxon>Microcystis</taxon>
    </lineage>
</organism>
<dbReference type="EnsemblBacteria" id="BAG05197">
    <property type="protein sequence ID" value="BAG05197"/>
    <property type="gene ID" value="MAE_53750"/>
</dbReference>
<evidence type="ECO:0000313" key="1">
    <source>
        <dbReference type="EMBL" id="BAG05197.1"/>
    </source>
</evidence>
<dbReference type="HOGENOM" id="CLU_1968007_0_0_3"/>
<sequence>MVISSPKRLRISSPILVLKKREIRTGLISLLVVKAWRNSLCCSGVVLPKYCLRLASILPVSTNFSRELISRVRLKGGKIKVILSAERTGKLVSIVPKQPRAIKRPILANCNKFFGSFSFCDPIPSGL</sequence>
<protein>
    <submittedName>
        <fullName evidence="1">Uncharacterized protein</fullName>
    </submittedName>
</protein>